<organism evidence="3 4">
    <name type="scientific">Flavobacterium sangjuense</name>
    <dbReference type="NCBI Taxonomy" id="2518177"/>
    <lineage>
        <taxon>Bacteria</taxon>
        <taxon>Pseudomonadati</taxon>
        <taxon>Bacteroidota</taxon>
        <taxon>Flavobacteriia</taxon>
        <taxon>Flavobacteriales</taxon>
        <taxon>Flavobacteriaceae</taxon>
        <taxon>Flavobacterium</taxon>
    </lineage>
</organism>
<feature type="chain" id="PRO_5020212841" description="DUF4394 domain-containing protein" evidence="1">
    <location>
        <begin position="25"/>
        <end position="506"/>
    </location>
</feature>
<dbReference type="KEGG" id="fsn:GS03_01540"/>
<dbReference type="InterPro" id="IPR025507">
    <property type="entry name" value="DUF4394"/>
</dbReference>
<protein>
    <recommendedName>
        <fullName evidence="2">DUF4394 domain-containing protein</fullName>
    </recommendedName>
</protein>
<name>A0A4P7PUP4_9FLAO</name>
<evidence type="ECO:0000259" key="2">
    <source>
        <dbReference type="Pfam" id="PF14339"/>
    </source>
</evidence>
<dbReference type="RefSeq" id="WP_210726607.1">
    <property type="nucleotide sequence ID" value="NZ_CP038810.1"/>
</dbReference>
<accession>A0A4P7PUP4</accession>
<dbReference type="PROSITE" id="PS51257">
    <property type="entry name" value="PROKAR_LIPOPROTEIN"/>
    <property type="match status" value="1"/>
</dbReference>
<dbReference type="Pfam" id="PF14339">
    <property type="entry name" value="DUF4394"/>
    <property type="match status" value="2"/>
</dbReference>
<dbReference type="Proteomes" id="UP000296862">
    <property type="component" value="Chromosome"/>
</dbReference>
<dbReference type="SUPFAM" id="SSF101898">
    <property type="entry name" value="NHL repeat"/>
    <property type="match status" value="1"/>
</dbReference>
<feature type="domain" description="DUF4394" evidence="2">
    <location>
        <begin position="284"/>
        <end position="501"/>
    </location>
</feature>
<evidence type="ECO:0000313" key="4">
    <source>
        <dbReference type="Proteomes" id="UP000296862"/>
    </source>
</evidence>
<evidence type="ECO:0000313" key="3">
    <source>
        <dbReference type="EMBL" id="QBZ98040.1"/>
    </source>
</evidence>
<dbReference type="AlphaFoldDB" id="A0A4P7PUP4"/>
<dbReference type="EMBL" id="CP038810">
    <property type="protein sequence ID" value="QBZ98040.1"/>
    <property type="molecule type" value="Genomic_DNA"/>
</dbReference>
<gene>
    <name evidence="3" type="ORF">GS03_01540</name>
</gene>
<keyword evidence="1" id="KW-0732">Signal</keyword>
<keyword evidence="4" id="KW-1185">Reference proteome</keyword>
<proteinExistence type="predicted"/>
<evidence type="ECO:0000256" key="1">
    <source>
        <dbReference type="SAM" id="SignalP"/>
    </source>
</evidence>
<feature type="domain" description="DUF4394" evidence="2">
    <location>
        <begin position="49"/>
        <end position="269"/>
    </location>
</feature>
<sequence length="506" mass="51359">MKSTMNFLCCLLTTLILATFTSCSSDSDSSGSSKPNIEFYGLNTAGNALVKYNANNSGNAISTTAITGLQPSEILLGIDFRPATGELYGLGSTSRLYTISTFNGMATPVSLTAFPIVLTSASLAGFDFNPTVDRIRVVTSTGINFRLNPDTGVLVATDTNLNPGSPSIAAAAYNNNTALATATSLYVIDSSTGTLYLQNPPNNGVLVSVGSLGITGTITGNGGFDIDAEDGTAIASLTVDGMNHLYQVDLTTGAATDLGMLETSISGLAIPTAPSAFAVDASNNLILFNPNTPGTSKIVAITGLQVSETIVGLDIRPATGQLYGLGSTGRVYILGTAGTATMVGTGPAQALSGTEFGFDFNPLVDRIRVVSNTGQNFRINPNDGTLIGTGDIALSPGTPNISAVAYSNNYVGTTTTVLFYIDAATDTLYSSSNPNGGILSSVGTLGVDVTAGSGFDIGGATDTAYALLTVGGNNGIYTINKTSGSATLLVAFPAGNIKAFAVGLGN</sequence>
<reference evidence="3 4" key="1">
    <citation type="submission" date="2019-04" db="EMBL/GenBank/DDBJ databases">
        <title>Flavobacterium sp. GS03.</title>
        <authorList>
            <person name="Kim H."/>
        </authorList>
    </citation>
    <scope>NUCLEOTIDE SEQUENCE [LARGE SCALE GENOMIC DNA]</scope>
    <source>
        <strain evidence="3 4">GS03</strain>
    </source>
</reference>
<feature type="signal peptide" evidence="1">
    <location>
        <begin position="1"/>
        <end position="24"/>
    </location>
</feature>